<dbReference type="InterPro" id="IPR052017">
    <property type="entry name" value="TSUP"/>
</dbReference>
<evidence type="ECO:0000256" key="2">
    <source>
        <dbReference type="ARBA" id="ARBA00009142"/>
    </source>
</evidence>
<organism evidence="9 10">
    <name type="scientific">Aureitalea marina</name>
    <dbReference type="NCBI Taxonomy" id="930804"/>
    <lineage>
        <taxon>Bacteria</taxon>
        <taxon>Pseudomonadati</taxon>
        <taxon>Bacteroidota</taxon>
        <taxon>Flavobacteriia</taxon>
        <taxon>Flavobacteriales</taxon>
        <taxon>Flavobacteriaceae</taxon>
        <taxon>Aureitalea</taxon>
    </lineage>
</organism>
<accession>A0A2S7KTM5</accession>
<proteinExistence type="inferred from homology"/>
<evidence type="ECO:0000256" key="7">
    <source>
        <dbReference type="ARBA" id="ARBA00023136"/>
    </source>
</evidence>
<dbReference type="EMBL" id="MQUB01000001">
    <property type="protein sequence ID" value="PQB05946.1"/>
    <property type="molecule type" value="Genomic_DNA"/>
</dbReference>
<evidence type="ECO:0000313" key="10">
    <source>
        <dbReference type="Proteomes" id="UP000239800"/>
    </source>
</evidence>
<evidence type="ECO:0000256" key="4">
    <source>
        <dbReference type="ARBA" id="ARBA00022475"/>
    </source>
</evidence>
<feature type="transmembrane region" description="Helical" evidence="8">
    <location>
        <begin position="231"/>
        <end position="250"/>
    </location>
</feature>
<protein>
    <recommendedName>
        <fullName evidence="8">Probable membrane transporter protein</fullName>
    </recommendedName>
</protein>
<keyword evidence="4 8" id="KW-1003">Cell membrane</keyword>
<feature type="transmembrane region" description="Helical" evidence="8">
    <location>
        <begin position="74"/>
        <end position="94"/>
    </location>
</feature>
<keyword evidence="6 8" id="KW-1133">Transmembrane helix</keyword>
<dbReference type="GO" id="GO:0005886">
    <property type="term" value="C:plasma membrane"/>
    <property type="evidence" value="ECO:0007669"/>
    <property type="project" value="UniProtKB-SubCell"/>
</dbReference>
<evidence type="ECO:0000256" key="1">
    <source>
        <dbReference type="ARBA" id="ARBA00004651"/>
    </source>
</evidence>
<dbReference type="RefSeq" id="WP_104813892.1">
    <property type="nucleotide sequence ID" value="NZ_MQUB01000001.1"/>
</dbReference>
<dbReference type="Pfam" id="PF01925">
    <property type="entry name" value="TauE"/>
    <property type="match status" value="1"/>
</dbReference>
<dbReference type="PANTHER" id="PTHR30269:SF0">
    <property type="entry name" value="MEMBRANE TRANSPORTER PROTEIN YFCA-RELATED"/>
    <property type="match status" value="1"/>
</dbReference>
<evidence type="ECO:0000313" key="9">
    <source>
        <dbReference type="EMBL" id="PQB05946.1"/>
    </source>
</evidence>
<feature type="transmembrane region" description="Helical" evidence="8">
    <location>
        <begin position="100"/>
        <end position="118"/>
    </location>
</feature>
<dbReference type="AlphaFoldDB" id="A0A2S7KTM5"/>
<name>A0A2S7KTM5_9FLAO</name>
<reference evidence="9 10" key="1">
    <citation type="submission" date="2016-11" db="EMBL/GenBank/DDBJ databases">
        <title>Trade-off between light-utilization and light-protection in marine flavobacteria.</title>
        <authorList>
            <person name="Kumagai Y."/>
        </authorList>
    </citation>
    <scope>NUCLEOTIDE SEQUENCE [LARGE SCALE GENOMIC DNA]</scope>
    <source>
        <strain evidence="9 10">NBRC 107741</strain>
    </source>
</reference>
<dbReference type="OrthoDB" id="554695at2"/>
<evidence type="ECO:0000256" key="3">
    <source>
        <dbReference type="ARBA" id="ARBA00022448"/>
    </source>
</evidence>
<feature type="transmembrane region" description="Helical" evidence="8">
    <location>
        <begin position="138"/>
        <end position="166"/>
    </location>
</feature>
<evidence type="ECO:0000256" key="5">
    <source>
        <dbReference type="ARBA" id="ARBA00022692"/>
    </source>
</evidence>
<dbReference type="Proteomes" id="UP000239800">
    <property type="component" value="Unassembled WGS sequence"/>
</dbReference>
<dbReference type="PANTHER" id="PTHR30269">
    <property type="entry name" value="TRANSMEMBRANE PROTEIN YFCA"/>
    <property type="match status" value="1"/>
</dbReference>
<comment type="subcellular location">
    <subcellularLocation>
        <location evidence="1 8">Cell membrane</location>
        <topology evidence="1 8">Multi-pass membrane protein</topology>
    </subcellularLocation>
</comment>
<keyword evidence="3" id="KW-0813">Transport</keyword>
<comment type="caution">
    <text evidence="9">The sequence shown here is derived from an EMBL/GenBank/DDBJ whole genome shotgun (WGS) entry which is preliminary data.</text>
</comment>
<keyword evidence="7 8" id="KW-0472">Membrane</keyword>
<sequence length="251" mass="27364">MDFPWELLALVLAGFIAGVINTISGGGSLITLPLLIFFGLPAAMANGTNRIALLMQNISGTLGFRSKGISNYPFSLYISLPALIGAFIGANLAVDIDDALFNRLLAIVMVVVVAFMVFKPGERWAPKKEELTGKRLVYAMIAFFFIGLYGGFIQVGVGIFILLALSSINGLSLVKSNATKLFVVLIYQLIAVATFIYYDMINWKYGLILALGNASGAWFASRWSVKKGDKLVKRFLIVTVIALAIKLWFFS</sequence>
<feature type="transmembrane region" description="Helical" evidence="8">
    <location>
        <begin position="32"/>
        <end position="53"/>
    </location>
</feature>
<dbReference type="InterPro" id="IPR002781">
    <property type="entry name" value="TM_pro_TauE-like"/>
</dbReference>
<feature type="transmembrane region" description="Helical" evidence="8">
    <location>
        <begin position="178"/>
        <end position="198"/>
    </location>
</feature>
<evidence type="ECO:0000256" key="6">
    <source>
        <dbReference type="ARBA" id="ARBA00022989"/>
    </source>
</evidence>
<evidence type="ECO:0000256" key="8">
    <source>
        <dbReference type="RuleBase" id="RU363041"/>
    </source>
</evidence>
<gene>
    <name evidence="9" type="ORF">BST85_03840</name>
</gene>
<keyword evidence="10" id="KW-1185">Reference proteome</keyword>
<keyword evidence="5 8" id="KW-0812">Transmembrane</keyword>
<comment type="similarity">
    <text evidence="2 8">Belongs to the 4-toluene sulfonate uptake permease (TSUP) (TC 2.A.102) family.</text>
</comment>